<keyword evidence="2" id="KW-0472">Membrane</keyword>
<evidence type="ECO:0000313" key="4">
    <source>
        <dbReference type="EMBL" id="AZA96041.1"/>
    </source>
</evidence>
<evidence type="ECO:0000313" key="3">
    <source>
        <dbReference type="EMBL" id="AZA87540.1"/>
    </source>
</evidence>
<dbReference type="RefSeq" id="WP_123854692.1">
    <property type="nucleotide sequence ID" value="NZ_CP033912.1"/>
</dbReference>
<accession>A0AAD0YDQ4</accession>
<name>A0AAD0YDQ4_9FLAO</name>
<proteinExistence type="predicted"/>
<dbReference type="Proteomes" id="UP000274073">
    <property type="component" value="Chromosome"/>
</dbReference>
<keyword evidence="2" id="KW-1133">Transmembrane helix</keyword>
<gene>
    <name evidence="3" type="ORF">EG349_12425</name>
    <name evidence="4" type="ORF">EG353_10895</name>
</gene>
<dbReference type="EMBL" id="CP033915">
    <property type="protein sequence ID" value="AZA87540.1"/>
    <property type="molecule type" value="Genomic_DNA"/>
</dbReference>
<keyword evidence="2" id="KW-0812">Transmembrane</keyword>
<dbReference type="Proteomes" id="UP000281741">
    <property type="component" value="Chromosome"/>
</dbReference>
<evidence type="ECO:0000256" key="1">
    <source>
        <dbReference type="SAM" id="MobiDB-lite"/>
    </source>
</evidence>
<organism evidence="3 5">
    <name type="scientific">Chryseobacterium shandongense</name>
    <dbReference type="NCBI Taxonomy" id="1493872"/>
    <lineage>
        <taxon>Bacteria</taxon>
        <taxon>Pseudomonadati</taxon>
        <taxon>Bacteroidota</taxon>
        <taxon>Flavobacteriia</taxon>
        <taxon>Flavobacteriales</taxon>
        <taxon>Weeksellaceae</taxon>
        <taxon>Chryseobacterium group</taxon>
        <taxon>Chryseobacterium</taxon>
    </lineage>
</organism>
<feature type="transmembrane region" description="Helical" evidence="2">
    <location>
        <begin position="177"/>
        <end position="198"/>
    </location>
</feature>
<feature type="compositionally biased region" description="Gly residues" evidence="1">
    <location>
        <begin position="239"/>
        <end position="250"/>
    </location>
</feature>
<evidence type="ECO:0000313" key="6">
    <source>
        <dbReference type="Proteomes" id="UP000281741"/>
    </source>
</evidence>
<protein>
    <recommendedName>
        <fullName evidence="7">Glycine-rich domain-containing protein-like</fullName>
    </recommendedName>
</protein>
<sequence length="250" mass="28297">METKIILQQDPLWQRLQNFSLDQLNVDFPFSKKLSKEENWTDSFTAKAIEEYKKFVYLCCTLPNGASPSEVVDKVWHMHLIYTRNYWEEFCPDILQRKLHHDPSQGGQKENEKHKTWFNETLKSYREIFQQEPPQDIWKPDQKIPSNNENNSYLRKIALLLTCAFIIYSCSENNNSGLGIFFTIIFSFVIIVLIIKALTKNSESNKNNTETGGDGAFFYTCGSDSSQGDGGSSSYSSSCGGGCGGCGGGD</sequence>
<keyword evidence="6" id="KW-1185">Reference proteome</keyword>
<feature type="region of interest" description="Disordered" evidence="1">
    <location>
        <begin position="227"/>
        <end position="250"/>
    </location>
</feature>
<evidence type="ECO:0000313" key="5">
    <source>
        <dbReference type="Proteomes" id="UP000274073"/>
    </source>
</evidence>
<dbReference type="EMBL" id="CP033912">
    <property type="protein sequence ID" value="AZA96041.1"/>
    <property type="molecule type" value="Genomic_DNA"/>
</dbReference>
<reference evidence="5 6" key="1">
    <citation type="submission" date="2018-11" db="EMBL/GenBank/DDBJ databases">
        <title>Proposal to divide the Flavobacteriaceae and reorganize its genera based on Amino Acid Identity values calculated from whole genome sequences.</title>
        <authorList>
            <person name="Nicholson A.C."/>
            <person name="Gulvik C.A."/>
            <person name="Whitney A.M."/>
            <person name="Humrighouse B.W."/>
            <person name="Bell M."/>
            <person name="Holmes B."/>
            <person name="Steigerwalt A.G."/>
            <person name="Villarma A."/>
            <person name="Sheth M."/>
            <person name="Batra D."/>
            <person name="Pryor J."/>
            <person name="Bernardet J.-F."/>
            <person name="Hugo C."/>
            <person name="Kampfer P."/>
            <person name="Newman J."/>
            <person name="McQuiston J.R."/>
        </authorList>
    </citation>
    <scope>NUCLEOTIDE SEQUENCE [LARGE SCALE GENOMIC DNA]</scope>
    <source>
        <strain evidence="3 5">G0207</strain>
        <strain evidence="4 6">H5143</strain>
    </source>
</reference>
<feature type="transmembrane region" description="Helical" evidence="2">
    <location>
        <begin position="153"/>
        <end position="171"/>
    </location>
</feature>
<dbReference type="AlphaFoldDB" id="A0AAD0YDQ4"/>
<evidence type="ECO:0008006" key="7">
    <source>
        <dbReference type="Google" id="ProtNLM"/>
    </source>
</evidence>
<feature type="compositionally biased region" description="Low complexity" evidence="1">
    <location>
        <begin position="227"/>
        <end position="238"/>
    </location>
</feature>
<evidence type="ECO:0000256" key="2">
    <source>
        <dbReference type="SAM" id="Phobius"/>
    </source>
</evidence>